<dbReference type="KEGG" id="fes:HER31_11610"/>
<gene>
    <name evidence="1" type="ORF">HER31_11610</name>
</gene>
<sequence>MKNYERGFTLNYDNKNINMFGCEDSLDMMKFEADILQTLNWNITDEISISNVEEYCHSLAPRIVADTDYIEEMKLLSY</sequence>
<dbReference type="AlphaFoldDB" id="A0A6H1UGY6"/>
<evidence type="ECO:0000313" key="2">
    <source>
        <dbReference type="Proteomes" id="UP000501602"/>
    </source>
</evidence>
<evidence type="ECO:0000313" key="1">
    <source>
        <dbReference type="EMBL" id="QIZ77476.1"/>
    </source>
</evidence>
<dbReference type="RefSeq" id="WP_168660736.1">
    <property type="nucleotide sequence ID" value="NZ_CP051180.1"/>
</dbReference>
<organism evidence="1 2">
    <name type="scientific">Ferrimonas lipolytica</name>
    <dbReference type="NCBI Taxonomy" id="2724191"/>
    <lineage>
        <taxon>Bacteria</taxon>
        <taxon>Pseudomonadati</taxon>
        <taxon>Pseudomonadota</taxon>
        <taxon>Gammaproteobacteria</taxon>
        <taxon>Alteromonadales</taxon>
        <taxon>Ferrimonadaceae</taxon>
        <taxon>Ferrimonas</taxon>
    </lineage>
</organism>
<dbReference type="EMBL" id="CP051180">
    <property type="protein sequence ID" value="QIZ77476.1"/>
    <property type="molecule type" value="Genomic_DNA"/>
</dbReference>
<proteinExistence type="predicted"/>
<protein>
    <submittedName>
        <fullName evidence="1">Uncharacterized protein</fullName>
    </submittedName>
</protein>
<accession>A0A6H1UGY6</accession>
<keyword evidence="2" id="KW-1185">Reference proteome</keyword>
<dbReference type="Proteomes" id="UP000501602">
    <property type="component" value="Chromosome"/>
</dbReference>
<name>A0A6H1UGY6_9GAMM</name>
<reference evidence="1 2" key="1">
    <citation type="submission" date="2020-04" db="EMBL/GenBank/DDBJ databases">
        <title>Ferrimonas sp. S7 isolated from sea water.</title>
        <authorList>
            <person name="Bae S.S."/>
            <person name="Baek K."/>
        </authorList>
    </citation>
    <scope>NUCLEOTIDE SEQUENCE [LARGE SCALE GENOMIC DNA]</scope>
    <source>
        <strain evidence="1 2">S7</strain>
    </source>
</reference>